<evidence type="ECO:0000256" key="1">
    <source>
        <dbReference type="ARBA" id="ARBA00010617"/>
    </source>
</evidence>
<dbReference type="EMBL" id="WHPD01003315">
    <property type="protein sequence ID" value="MPV90052.1"/>
    <property type="molecule type" value="Genomic_DNA"/>
</dbReference>
<dbReference type="CDD" id="cd20625">
    <property type="entry name" value="CYP164-like"/>
    <property type="match status" value="1"/>
</dbReference>
<dbReference type="GO" id="GO:0004497">
    <property type="term" value="F:monooxygenase activity"/>
    <property type="evidence" value="ECO:0007669"/>
    <property type="project" value="UniProtKB-KW"/>
</dbReference>
<dbReference type="PANTHER" id="PTHR46696:SF1">
    <property type="entry name" value="CYTOCHROME P450 YJIB-RELATED"/>
    <property type="match status" value="1"/>
</dbReference>
<comment type="caution">
    <text evidence="8">The sequence shown here is derived from an EMBL/GenBank/DDBJ whole genome shotgun (WGS) entry which is preliminary data.</text>
</comment>
<dbReference type="InterPro" id="IPR001128">
    <property type="entry name" value="Cyt_P450"/>
</dbReference>
<evidence type="ECO:0000313" key="9">
    <source>
        <dbReference type="Proteomes" id="UP000429644"/>
    </source>
</evidence>
<name>A0A7J9V036_9MICO</name>
<dbReference type="FunFam" id="1.10.630.10:FF:000018">
    <property type="entry name" value="Cytochrome P450 monooxygenase"/>
    <property type="match status" value="1"/>
</dbReference>
<dbReference type="RefSeq" id="WP_152232824.1">
    <property type="nucleotide sequence ID" value="NZ_BAAAOT010000010.1"/>
</dbReference>
<evidence type="ECO:0000256" key="4">
    <source>
        <dbReference type="ARBA" id="ARBA00023002"/>
    </source>
</evidence>
<evidence type="ECO:0000256" key="7">
    <source>
        <dbReference type="RuleBase" id="RU000461"/>
    </source>
</evidence>
<reference evidence="8 9" key="1">
    <citation type="submission" date="2019-10" db="EMBL/GenBank/DDBJ databases">
        <title>Georgenia wutianyii sp. nov. and Georgenia yuyongxinii sp. nov. isolated from plateau pika (Ochotona curzoniae) in the Qinghai-Tibet plateau of China.</title>
        <authorList>
            <person name="Tian Z."/>
        </authorList>
    </citation>
    <scope>NUCLEOTIDE SEQUENCE [LARGE SCALE GENOMIC DNA]</scope>
    <source>
        <strain evidence="8 9">JCM 15130</strain>
    </source>
</reference>
<accession>A0A7J9V036</accession>
<keyword evidence="2 7" id="KW-0349">Heme</keyword>
<dbReference type="GO" id="GO:0020037">
    <property type="term" value="F:heme binding"/>
    <property type="evidence" value="ECO:0007669"/>
    <property type="project" value="InterPro"/>
</dbReference>
<keyword evidence="9" id="KW-1185">Reference proteome</keyword>
<proteinExistence type="inferred from homology"/>
<dbReference type="Gene3D" id="1.10.630.10">
    <property type="entry name" value="Cytochrome P450"/>
    <property type="match status" value="1"/>
</dbReference>
<dbReference type="PANTHER" id="PTHR46696">
    <property type="entry name" value="P450, PUTATIVE (EUROFUNG)-RELATED"/>
    <property type="match status" value="1"/>
</dbReference>
<protein>
    <submittedName>
        <fullName evidence="8">Cytochrome P450</fullName>
    </submittedName>
</protein>
<evidence type="ECO:0000256" key="2">
    <source>
        <dbReference type="ARBA" id="ARBA00022617"/>
    </source>
</evidence>
<dbReference type="GO" id="GO:0016705">
    <property type="term" value="F:oxidoreductase activity, acting on paired donors, with incorporation or reduction of molecular oxygen"/>
    <property type="evidence" value="ECO:0007669"/>
    <property type="project" value="InterPro"/>
</dbReference>
<dbReference type="InterPro" id="IPR017972">
    <property type="entry name" value="Cyt_P450_CS"/>
</dbReference>
<evidence type="ECO:0000256" key="6">
    <source>
        <dbReference type="ARBA" id="ARBA00023033"/>
    </source>
</evidence>
<dbReference type="Pfam" id="PF00067">
    <property type="entry name" value="p450"/>
    <property type="match status" value="1"/>
</dbReference>
<keyword evidence="3 7" id="KW-0479">Metal-binding</keyword>
<dbReference type="InterPro" id="IPR036396">
    <property type="entry name" value="Cyt_P450_sf"/>
</dbReference>
<dbReference type="SUPFAM" id="SSF48264">
    <property type="entry name" value="Cytochrome P450"/>
    <property type="match status" value="1"/>
</dbReference>
<dbReference type="InterPro" id="IPR002397">
    <property type="entry name" value="Cyt_P450_B"/>
</dbReference>
<dbReference type="OrthoDB" id="502624at2"/>
<evidence type="ECO:0000256" key="3">
    <source>
        <dbReference type="ARBA" id="ARBA00022723"/>
    </source>
</evidence>
<sequence length="410" mass="46195">MTETSQTSLMQRMLDYANRPDPYPLYEELRRTPVRREEDGTYLVGTYREIVQLLHDPRLSSDARNRPDGGAGAGEGDGMSFSFILLDPPEHDLLRRLAMRHFGPPHRPAFLDGLRADMARIVRERIDAFAGRHEVDIVDALAYPFPVTVICDVLGVPHEDEPLFHEWVEEIIQPGEATGPVDLEARRKRAEQVISKARDYFAGLAEERRQAPRDDMLSGLVTDDGPEGRMSEDDMLNTAVLLLIAGHETTVNMIGNGTLTLLRHPEVIERLRREPQLIARVFEELIRYDSPVQFVPFRTTVADVEVGGTTIPKNAAVTLVLGSGNRDPAFCADPDRFDPDREEREHLGFGGGIHYCFGAPLARMETQVALGELVRRLENPRLVNDPPPYRRNAFLRGPRHLQVAFDGVRD</sequence>
<gene>
    <name evidence="8" type="ORF">GB882_15360</name>
</gene>
<evidence type="ECO:0000313" key="8">
    <source>
        <dbReference type="EMBL" id="MPV90052.1"/>
    </source>
</evidence>
<dbReference type="GO" id="GO:0005506">
    <property type="term" value="F:iron ion binding"/>
    <property type="evidence" value="ECO:0007669"/>
    <property type="project" value="InterPro"/>
</dbReference>
<comment type="similarity">
    <text evidence="1 7">Belongs to the cytochrome P450 family.</text>
</comment>
<dbReference type="PRINTS" id="PR00359">
    <property type="entry name" value="BP450"/>
</dbReference>
<keyword evidence="6 7" id="KW-0503">Monooxygenase</keyword>
<keyword evidence="4 7" id="KW-0560">Oxidoreductase</keyword>
<dbReference type="Proteomes" id="UP000429644">
    <property type="component" value="Unassembled WGS sequence"/>
</dbReference>
<dbReference type="PROSITE" id="PS00086">
    <property type="entry name" value="CYTOCHROME_P450"/>
    <property type="match status" value="1"/>
</dbReference>
<organism evidence="8 9">
    <name type="scientific">Georgenia ruanii</name>
    <dbReference type="NCBI Taxonomy" id="348442"/>
    <lineage>
        <taxon>Bacteria</taxon>
        <taxon>Bacillati</taxon>
        <taxon>Actinomycetota</taxon>
        <taxon>Actinomycetes</taxon>
        <taxon>Micrococcales</taxon>
        <taxon>Bogoriellaceae</taxon>
        <taxon>Georgenia</taxon>
    </lineage>
</organism>
<keyword evidence="5 7" id="KW-0408">Iron</keyword>
<dbReference type="AlphaFoldDB" id="A0A7J9V036"/>
<evidence type="ECO:0000256" key="5">
    <source>
        <dbReference type="ARBA" id="ARBA00023004"/>
    </source>
</evidence>